<evidence type="ECO:0000256" key="1">
    <source>
        <dbReference type="SAM" id="Phobius"/>
    </source>
</evidence>
<name>A0A3S5GYD9_SORCE</name>
<organism evidence="2">
    <name type="scientific">Sorangium cellulosum</name>
    <name type="common">Polyangium cellulosum</name>
    <dbReference type="NCBI Taxonomy" id="56"/>
    <lineage>
        <taxon>Bacteria</taxon>
        <taxon>Pseudomonadati</taxon>
        <taxon>Myxococcota</taxon>
        <taxon>Polyangia</taxon>
        <taxon>Polyangiales</taxon>
        <taxon>Polyangiaceae</taxon>
        <taxon>Sorangium</taxon>
    </lineage>
</organism>
<protein>
    <submittedName>
        <fullName evidence="2">Uncharacterized protein</fullName>
    </submittedName>
</protein>
<feature type="transmembrane region" description="Helical" evidence="1">
    <location>
        <begin position="152"/>
        <end position="173"/>
    </location>
</feature>
<accession>A0A3S5GYD9</accession>
<feature type="transmembrane region" description="Helical" evidence="1">
    <location>
        <begin position="256"/>
        <end position="274"/>
    </location>
</feature>
<keyword evidence="1" id="KW-0812">Transmembrane</keyword>
<dbReference type="AlphaFoldDB" id="A0A3S5GYD9"/>
<dbReference type="EMBL" id="MH908921">
    <property type="protein sequence ID" value="AYM54356.1"/>
    <property type="molecule type" value="Genomic_DNA"/>
</dbReference>
<feature type="transmembrane region" description="Helical" evidence="1">
    <location>
        <begin position="119"/>
        <end position="146"/>
    </location>
</feature>
<keyword evidence="1" id="KW-1133">Transmembrane helix</keyword>
<keyword evidence="1" id="KW-0472">Membrane</keyword>
<feature type="transmembrane region" description="Helical" evidence="1">
    <location>
        <begin position="185"/>
        <end position="204"/>
    </location>
</feature>
<evidence type="ECO:0000313" key="2">
    <source>
        <dbReference type="EMBL" id="AYM54356.1"/>
    </source>
</evidence>
<proteinExistence type="predicted"/>
<reference evidence="2" key="1">
    <citation type="journal article" date="2018" name="J. Ind. Microbiol. Biotechnol.">
        <title>Genome mining reveals uncommon alkylpyrones as type III PKS products from myxobacteria.</title>
        <authorList>
            <person name="Hug J.J."/>
            <person name="Panter F."/>
            <person name="Krug D."/>
            <person name="Muller R."/>
        </authorList>
    </citation>
    <scope>NUCLEOTIDE SEQUENCE</scope>
    <source>
        <strain evidence="2">So ce1128</strain>
    </source>
</reference>
<feature type="transmembrane region" description="Helical" evidence="1">
    <location>
        <begin position="76"/>
        <end position="98"/>
    </location>
</feature>
<sequence>MRAALTVAGDLLREASSRRWFLALGIGVTMALVVIGGALQLEVVDGALAATRLFGREVGRGEIRSVDVALRFVYRALSYVLFYGGLAFGIVSCADFGPSLLAPGRIEHLLSLPVRRFELLLGTFLGVLALSLLSTLYGAVGITLIFGVKAGVWMASPIVAALLASVTFAGIYGAMLTAAVMVRSAALSAAVGIALFFLGIVAGYREQLDSFFEPGLARGAFLAATLVLPRVSALADASGDIAAAAAIKGDVLASQVAGLLVFGLAALALGIYVFEERDF</sequence>
<feature type="transmembrane region" description="Helical" evidence="1">
    <location>
        <begin position="20"/>
        <end position="39"/>
    </location>
</feature>